<organism evidence="2 3">
    <name type="scientific">Methanoculleus methanifontis</name>
    <dbReference type="NCBI Taxonomy" id="2584086"/>
    <lineage>
        <taxon>Archaea</taxon>
        <taxon>Methanobacteriati</taxon>
        <taxon>Methanobacteriota</taxon>
        <taxon>Stenosarchaea group</taxon>
        <taxon>Methanomicrobia</taxon>
        <taxon>Methanomicrobiales</taxon>
        <taxon>Methanomicrobiaceae</taxon>
        <taxon>Methanoculleus</taxon>
    </lineage>
</organism>
<dbReference type="EMBL" id="VCYI01000022">
    <property type="protein sequence ID" value="MDN7013857.1"/>
    <property type="molecule type" value="Genomic_DNA"/>
</dbReference>
<accession>A0ABT8M5H1</accession>
<comment type="caution">
    <text evidence="2">The sequence shown here is derived from an EMBL/GenBank/DDBJ whole genome shotgun (WGS) entry which is preliminary data.</text>
</comment>
<keyword evidence="1" id="KW-0802">TPR repeat</keyword>
<dbReference type="Gene3D" id="1.25.40.10">
    <property type="entry name" value="Tetratricopeptide repeat domain"/>
    <property type="match status" value="1"/>
</dbReference>
<gene>
    <name evidence="2" type="ORF">FGW20_12640</name>
</gene>
<name>A0ABT8M5H1_9EURY</name>
<evidence type="ECO:0000256" key="1">
    <source>
        <dbReference type="PROSITE-ProRule" id="PRU00339"/>
    </source>
</evidence>
<dbReference type="Proteomes" id="UP001168423">
    <property type="component" value="Unassembled WGS sequence"/>
</dbReference>
<protein>
    <submittedName>
        <fullName evidence="2">Uncharacterized protein</fullName>
    </submittedName>
</protein>
<evidence type="ECO:0000313" key="3">
    <source>
        <dbReference type="Proteomes" id="UP001168423"/>
    </source>
</evidence>
<keyword evidence="3" id="KW-1185">Reference proteome</keyword>
<dbReference type="PROSITE" id="PS50005">
    <property type="entry name" value="TPR"/>
    <property type="match status" value="1"/>
</dbReference>
<dbReference type="InterPro" id="IPR019734">
    <property type="entry name" value="TPR_rpt"/>
</dbReference>
<evidence type="ECO:0000313" key="2">
    <source>
        <dbReference type="EMBL" id="MDN7013857.1"/>
    </source>
</evidence>
<reference evidence="2" key="1">
    <citation type="submission" date="2019-05" db="EMBL/GenBank/DDBJ databases">
        <title>Isolation and characterization of methanogens from the cold seep sediment at Four-Way Closure Ridge.</title>
        <authorList>
            <person name="You Y.-T."/>
            <person name="Chen S.-C."/>
            <person name="Zhang W.-L."/>
            <person name="Lai M.-C."/>
        </authorList>
    </citation>
    <scope>NUCLEOTIDE SEQUENCE</scope>
    <source>
        <strain evidence="2">FWC-SCC3</strain>
    </source>
</reference>
<dbReference type="InterPro" id="IPR011990">
    <property type="entry name" value="TPR-like_helical_dom_sf"/>
</dbReference>
<dbReference type="SUPFAM" id="SSF48452">
    <property type="entry name" value="TPR-like"/>
    <property type="match status" value="1"/>
</dbReference>
<feature type="repeat" description="TPR" evidence="1">
    <location>
        <begin position="92"/>
        <end position="125"/>
    </location>
</feature>
<sequence>MNELQKNNEISPIVLQSISLRGQGNWAEADKCIDTALLEYPSDIDLLTEYANVMMDRAYWSEGNHSRRMQYYLDASERLKAILNTYPELAPATVYNKLGLVYIKLGYFDDAESIIKTGMSKYPENIELFITHGRIRDKLRYNHISNLFRGFINKYVKQLFDKATSARIENFLFPYKYCLKTEVGHNCYQNFKKGNISGSINSFLKLVDLNELSDTSDIWLDSYYQLIRASTNEAIIPKENYLPSIELKPQSVKKILVSGMGWSGSGAMLYFFRDFNTVKLYSVEEDKFINGTPSLRTLRDTVDDLARFNDELIDFFWFTLFGFAKYSSASELCSTRTAIKRTLGNHPNEYALAVNLFLKEIYSSIQEDSLGKLKFDSISSKFINAVLRPALTKQQYEQSILLNNVIAIHDISLCSMLDNFNILCSFRDPRAQFVSIMESNPHYKESLFCPLFIRNYRNIRAKFLLDLKELKIQEPYIHSVQFEEFVLDEEYRNSITERIGLDLTCHRGYIFFDPKVSEKNIYNYKKYRNQKIIQKIETELSEYCWDPN</sequence>
<proteinExistence type="predicted"/>
<dbReference type="RefSeq" id="WP_301678457.1">
    <property type="nucleotide sequence ID" value="NZ_VCYI01000022.1"/>
</dbReference>